<feature type="binding site" evidence="4">
    <location>
        <position position="140"/>
    </location>
    <ligand>
        <name>Zn(2+)</name>
        <dbReference type="ChEBI" id="CHEBI:29105"/>
        <label>2</label>
    </ligand>
</feature>
<keyword evidence="1 4" id="KW-0479">Metal-binding</keyword>
<dbReference type="GO" id="GO:0008270">
    <property type="term" value="F:zinc ion binding"/>
    <property type="evidence" value="ECO:0007669"/>
    <property type="project" value="UniProtKB-UniRule"/>
</dbReference>
<feature type="binding site" evidence="4">
    <location>
        <position position="174"/>
    </location>
    <ligand>
        <name>Zn(2+)</name>
        <dbReference type="ChEBI" id="CHEBI:29105"/>
        <label>2</label>
    </ligand>
</feature>
<dbReference type="InterPro" id="IPR002195">
    <property type="entry name" value="Dihydroorotase_CS"/>
</dbReference>
<comment type="catalytic activity">
    <reaction evidence="4">
        <text>(S)-dihydroorotate + H2O = N-carbamoyl-L-aspartate + H(+)</text>
        <dbReference type="Rhea" id="RHEA:24296"/>
        <dbReference type="ChEBI" id="CHEBI:15377"/>
        <dbReference type="ChEBI" id="CHEBI:15378"/>
        <dbReference type="ChEBI" id="CHEBI:30864"/>
        <dbReference type="ChEBI" id="CHEBI:32814"/>
        <dbReference type="EC" id="3.5.2.3"/>
    </reaction>
</comment>
<dbReference type="PROSITE" id="PS00482">
    <property type="entry name" value="DIHYDROOROTASE_1"/>
    <property type="match status" value="1"/>
</dbReference>
<dbReference type="HOGENOM" id="CLU_015572_1_1_2"/>
<dbReference type="NCBIfam" id="NF002668">
    <property type="entry name" value="PRK02382.1"/>
    <property type="match status" value="1"/>
</dbReference>
<dbReference type="SUPFAM" id="SSF51556">
    <property type="entry name" value="Metallo-dependent hydrolases"/>
    <property type="match status" value="1"/>
</dbReference>
<dbReference type="InterPro" id="IPR004722">
    <property type="entry name" value="DHOase"/>
</dbReference>
<evidence type="ECO:0000256" key="4">
    <source>
        <dbReference type="HAMAP-Rule" id="MF_00220"/>
    </source>
</evidence>
<dbReference type="InterPro" id="IPR011059">
    <property type="entry name" value="Metal-dep_hydrolase_composite"/>
</dbReference>
<comment type="function">
    <text evidence="4">Catalyzes the reversible cyclization of carbamoyl aspartate to dihydroorotate.</text>
</comment>
<dbReference type="GO" id="GO:0006145">
    <property type="term" value="P:purine nucleobase catabolic process"/>
    <property type="evidence" value="ECO:0007669"/>
    <property type="project" value="TreeGrafter"/>
</dbReference>
<evidence type="ECO:0000313" key="6">
    <source>
        <dbReference type="EMBL" id="ERG90207.1"/>
    </source>
</evidence>
<dbReference type="InterPro" id="IPR050138">
    <property type="entry name" value="DHOase/Allantoinase_Hydrolase"/>
</dbReference>
<organism evidence="6 7">
    <name type="scientific">Haloquadratum walsbyi J07HQW1</name>
    <dbReference type="NCBI Taxonomy" id="1238424"/>
    <lineage>
        <taxon>Archaea</taxon>
        <taxon>Methanobacteriati</taxon>
        <taxon>Methanobacteriota</taxon>
        <taxon>Stenosarchaea group</taxon>
        <taxon>Halobacteria</taxon>
        <taxon>Halobacteriales</taxon>
        <taxon>Haloferacaceae</taxon>
        <taxon>Haloquadratum</taxon>
    </lineage>
</organism>
<dbReference type="CDD" id="cd01318">
    <property type="entry name" value="DHOase_IIb"/>
    <property type="match status" value="1"/>
</dbReference>
<dbReference type="Pfam" id="PF01979">
    <property type="entry name" value="Amidohydro_1"/>
    <property type="match status" value="1"/>
</dbReference>
<sequence length="436" mass="47129">MSRLFKTARLPDGRIRDVRVSNETIAAVSDSISPNPDETVVDARDKFLFPGAIDVHVHFREPGDGHKETWTTGSKSAAAGGVTTIVDQPNTNPPTIEKTAYTSKATLATDSIVDYGINGGVTPDWKPDSLFECPLFALGEVFLADSTGEMGIDETVFRQALVKAAEIDIPVTIHAEDATQFNTDVYGCESGGLGGEATADMWSQYRSATAEIDAIKRAITIATEVGADIHIAHTSTPAGVDAATANNKSVTCEVTPHHLFLSRDDAAELGTYGRMNPPLRSETRRQGLWDRLVTGDIDMIATDHAPHTYDEKATSLWDAPSGVPGVETMLPLLFDRARRNEISYERIRDVTARNPASRFGLTQKGRIAVGYDADLVLIDPTAVQTINSDMLHSKCTWTPFAGMNGVFPELTMVRGTVVYDGETFGPAVGMNVIARE</sequence>
<dbReference type="STRING" id="1238424.J07HQW1_00225"/>
<dbReference type="HAMAP" id="MF_00220_A">
    <property type="entry name" value="PyrC_classI_A"/>
    <property type="match status" value="1"/>
</dbReference>
<dbReference type="UniPathway" id="UPA00070">
    <property type="reaction ID" value="UER00117"/>
</dbReference>
<feature type="binding site" evidence="4">
    <location>
        <position position="307"/>
    </location>
    <ligand>
        <name>substrate</name>
    </ligand>
</feature>
<dbReference type="PROSITE" id="PS00483">
    <property type="entry name" value="DIHYDROOROTASE_2"/>
    <property type="match status" value="1"/>
</dbReference>
<dbReference type="Gene3D" id="3.20.20.140">
    <property type="entry name" value="Metal-dependent hydrolases"/>
    <property type="match status" value="1"/>
</dbReference>
<comment type="similarity">
    <text evidence="4">Belongs to the metallo-dependent hydrolases superfamily. DHOase family. Class I DHOase subfamily.</text>
</comment>
<dbReference type="SUPFAM" id="SSF51338">
    <property type="entry name" value="Composite domain of metallo-dependent hydrolases"/>
    <property type="match status" value="1"/>
</dbReference>
<dbReference type="GO" id="GO:0004151">
    <property type="term" value="F:dihydroorotase activity"/>
    <property type="evidence" value="ECO:0007669"/>
    <property type="project" value="UniProtKB-UniRule"/>
</dbReference>
<dbReference type="InterPro" id="IPR006680">
    <property type="entry name" value="Amidohydro-rel"/>
</dbReference>
<evidence type="ECO:0000259" key="5">
    <source>
        <dbReference type="Pfam" id="PF01979"/>
    </source>
</evidence>
<feature type="binding site" evidence="4">
    <location>
        <position position="303"/>
    </location>
    <ligand>
        <name>Zn(2+)</name>
        <dbReference type="ChEBI" id="CHEBI:29105"/>
        <label>1</label>
    </ligand>
</feature>
<proteinExistence type="inferred from homology"/>
<feature type="binding site" evidence="4">
    <location>
        <begin position="58"/>
        <end position="60"/>
    </location>
    <ligand>
        <name>substrate</name>
    </ligand>
</feature>
<dbReference type="PANTHER" id="PTHR43668">
    <property type="entry name" value="ALLANTOINASE"/>
    <property type="match status" value="1"/>
</dbReference>
<dbReference type="AlphaFoldDB" id="U1P9I1"/>
<feature type="binding site" evidence="4">
    <location>
        <position position="140"/>
    </location>
    <ligand>
        <name>Zn(2+)</name>
        <dbReference type="ChEBI" id="CHEBI:29105"/>
        <label>1</label>
    </ligand>
</feature>
<dbReference type="PANTHER" id="PTHR43668:SF2">
    <property type="entry name" value="ALLANTOINASE"/>
    <property type="match status" value="1"/>
</dbReference>
<feature type="binding site" evidence="4">
    <location>
        <position position="58"/>
    </location>
    <ligand>
        <name>Zn(2+)</name>
        <dbReference type="ChEBI" id="CHEBI:29105"/>
        <label>1</label>
    </ligand>
</feature>
<dbReference type="GO" id="GO:0004038">
    <property type="term" value="F:allantoinase activity"/>
    <property type="evidence" value="ECO:0007669"/>
    <property type="project" value="TreeGrafter"/>
</dbReference>
<dbReference type="GO" id="GO:0044205">
    <property type="term" value="P:'de novo' UMP biosynthetic process"/>
    <property type="evidence" value="ECO:0007669"/>
    <property type="project" value="UniProtKB-UniRule"/>
</dbReference>
<keyword evidence="4" id="KW-0862">Zinc</keyword>
<name>U1P9I1_9EURY</name>
<dbReference type="InterPro" id="IPR032466">
    <property type="entry name" value="Metal_Hydrolase"/>
</dbReference>
<gene>
    <name evidence="4" type="primary">pyrC</name>
    <name evidence="6" type="ORF">J07HQW1_00225</name>
</gene>
<protein>
    <recommendedName>
        <fullName evidence="4">Dihydroorotase</fullName>
        <shortName evidence="4">DHOase</shortName>
        <ecNumber evidence="4">3.5.2.3</ecNumber>
    </recommendedName>
</protein>
<comment type="pathway">
    <text evidence="4">Pyrimidine metabolism; UMP biosynthesis via de novo pathway; (S)-dihydroorotate from bicarbonate: step 3/3.</text>
</comment>
<dbReference type="EMBL" id="KE356560">
    <property type="protein sequence ID" value="ERG90207.1"/>
    <property type="molecule type" value="Genomic_DNA"/>
</dbReference>
<feature type="domain" description="Amidohydrolase-related" evidence="5">
    <location>
        <begin position="47"/>
        <end position="418"/>
    </location>
</feature>
<feature type="active site" evidence="4">
    <location>
        <position position="303"/>
    </location>
</feature>
<evidence type="ECO:0000256" key="3">
    <source>
        <dbReference type="ARBA" id="ARBA00022975"/>
    </source>
</evidence>
<feature type="binding site" evidence="4">
    <location>
        <position position="56"/>
    </location>
    <ligand>
        <name>Zn(2+)</name>
        <dbReference type="ChEBI" id="CHEBI:29105"/>
        <label>1</label>
    </ligand>
</feature>
<comment type="cofactor">
    <cofactor evidence="4">
        <name>Zn(2+)</name>
        <dbReference type="ChEBI" id="CHEBI:29105"/>
    </cofactor>
    <text evidence="4">Binds 2 Zn(2+) ions per subunit.</text>
</comment>
<reference evidence="6 7" key="1">
    <citation type="journal article" date="2013" name="PLoS ONE">
        <title>Assembly-driven community genomics of a hypersaline microbial ecosystem.</title>
        <authorList>
            <person name="Podell S."/>
            <person name="Ugalde J.A."/>
            <person name="Narasingarao P."/>
            <person name="Banfield J.F."/>
            <person name="Heidelberg K.B."/>
            <person name="Allen E.E."/>
        </authorList>
    </citation>
    <scope>NUCLEOTIDE SEQUENCE [LARGE SCALE GENOMIC DNA]</scope>
    <source>
        <strain evidence="7">J07HQW1</strain>
    </source>
</reference>
<keyword evidence="3 4" id="KW-0665">Pyrimidine biosynthesis</keyword>
<comment type="caution">
    <text evidence="4">Lacks conserved residue(s) required for the propagation of feature annotation.</text>
</comment>
<dbReference type="Proteomes" id="UP000030649">
    <property type="component" value="Unassembled WGS sequence"/>
</dbReference>
<accession>U1P9I1</accession>
<dbReference type="NCBIfam" id="TIGR00857">
    <property type="entry name" value="pyrC_multi"/>
    <property type="match status" value="1"/>
</dbReference>
<evidence type="ECO:0000313" key="7">
    <source>
        <dbReference type="Proteomes" id="UP000030649"/>
    </source>
</evidence>
<dbReference type="GO" id="GO:0005737">
    <property type="term" value="C:cytoplasm"/>
    <property type="evidence" value="ECO:0007669"/>
    <property type="project" value="TreeGrafter"/>
</dbReference>
<feature type="binding site" evidence="4">
    <location>
        <position position="233"/>
    </location>
    <ligand>
        <name>Zn(2+)</name>
        <dbReference type="ChEBI" id="CHEBI:29105"/>
        <label>2</label>
    </ligand>
</feature>
<evidence type="ECO:0000256" key="1">
    <source>
        <dbReference type="ARBA" id="ARBA00022723"/>
    </source>
</evidence>
<keyword evidence="2 4" id="KW-0378">Hydrolase</keyword>
<dbReference type="EC" id="3.5.2.3" evidence="4"/>
<feature type="binding site" evidence="4">
    <location>
        <position position="90"/>
    </location>
    <ligand>
        <name>substrate</name>
    </ligand>
</feature>
<evidence type="ECO:0000256" key="2">
    <source>
        <dbReference type="ARBA" id="ARBA00022801"/>
    </source>
</evidence>